<proteinExistence type="predicted"/>
<dbReference type="EMBL" id="OZ038524">
    <property type="protein sequence ID" value="CAL2081670.1"/>
    <property type="molecule type" value="Genomic_DNA"/>
</dbReference>
<feature type="signal peptide" evidence="1">
    <location>
        <begin position="1"/>
        <end position="19"/>
    </location>
</feature>
<sequence>MMKLYKLLFFLLIIPAVLAANNSHKKHEKNKTIRKIFSVNENATLYINNKYGNIQVSTWNKNSIEIEVKIIVKGDNINNVKNKLNAINIVFQASKNLVEARTKIEKSTSNWSWWGSNNINYKINYHIKIPTTSNADLNNKYGNIELDSIKGKATINCNYGNVEIDELLNDSNTINLDYCGNAEINFIKSGTINLDYSKLKINNSKSLNINADYATVKIGKTKKLKFNSDYGNLSLDNVSNLTVNSDYTNIKIKTLKKNLTLNTNYGAVKVENIEKNFNKIIIDGNYTSIKLGVNIENNFNFKINLGYANFKYPNEKTTIFKSIEKNSTKYYEGVFGKTTNSNINIKSNYGGVSIKLNE</sequence>
<dbReference type="Proteomes" id="UP001497514">
    <property type="component" value="Chromosome"/>
</dbReference>
<accession>A0ABM9NWC3</accession>
<evidence type="ECO:0000256" key="1">
    <source>
        <dbReference type="SAM" id="SignalP"/>
    </source>
</evidence>
<gene>
    <name evidence="2" type="ORF">TD3509T_1221</name>
</gene>
<organism evidence="2 3">
    <name type="scientific">Tenacibaculum dicentrarchi</name>
    <dbReference type="NCBI Taxonomy" id="669041"/>
    <lineage>
        <taxon>Bacteria</taxon>
        <taxon>Pseudomonadati</taxon>
        <taxon>Bacteroidota</taxon>
        <taxon>Flavobacteriia</taxon>
        <taxon>Flavobacteriales</taxon>
        <taxon>Flavobacteriaceae</taxon>
        <taxon>Tenacibaculum</taxon>
    </lineage>
</organism>
<feature type="chain" id="PRO_5045901758" description="Adhesin domain-containing protein" evidence="1">
    <location>
        <begin position="20"/>
        <end position="358"/>
    </location>
</feature>
<evidence type="ECO:0000313" key="2">
    <source>
        <dbReference type="EMBL" id="CAL2081670.1"/>
    </source>
</evidence>
<evidence type="ECO:0000313" key="3">
    <source>
        <dbReference type="Proteomes" id="UP001497514"/>
    </source>
</evidence>
<reference evidence="2 3" key="1">
    <citation type="submission" date="2024-05" db="EMBL/GenBank/DDBJ databases">
        <authorList>
            <person name="Duchaud E."/>
        </authorList>
    </citation>
    <scope>NUCLEOTIDE SEQUENCE [LARGE SCALE GENOMIC DNA]</scope>
    <source>
        <strain evidence="2">Ena-SAMPLE-TAB-13-05-2024-13:56:06:370-140309</strain>
    </source>
</reference>
<name>A0ABM9NWC3_9FLAO</name>
<keyword evidence="1" id="KW-0732">Signal</keyword>
<protein>
    <recommendedName>
        <fullName evidence="4">Adhesin domain-containing protein</fullName>
    </recommendedName>
</protein>
<keyword evidence="3" id="KW-1185">Reference proteome</keyword>
<evidence type="ECO:0008006" key="4">
    <source>
        <dbReference type="Google" id="ProtNLM"/>
    </source>
</evidence>